<gene>
    <name evidence="2" type="ORF">ABMA27_006960</name>
</gene>
<evidence type="ECO:0000313" key="3">
    <source>
        <dbReference type="Proteomes" id="UP001549920"/>
    </source>
</evidence>
<sequence>MADDVLLEQYAHKLHELFQISSGAMRFKVKGQTAKFWLVAKEEPYTELYQITIGPVSKIKNMQSNENKTVHVHHIINDEHFTDFWVSYYNYKVRFGLVGRDAPVLELDCSDKVSYHNQIGYIKFNSPSTRFSNITWLVEVPPVLYTSPPIVRKRINGGELHWTRMDTRLPHDALIGGFENEPTYIARSRHNGSLCPGRYVPSKRAAFIPWGFHEHQKQNFEILCGFNAEWVHTKEDDIPQNAFIAGYSEVRREPLYIGRAMHLGHLLTGKVHTLYKSCYLPFDGNEIAVTSYEILVLPEVQRHNL</sequence>
<dbReference type="EMBL" id="JBEUOH010000002">
    <property type="protein sequence ID" value="KAL0901787.1"/>
    <property type="molecule type" value="Genomic_DNA"/>
</dbReference>
<dbReference type="Proteomes" id="UP001549920">
    <property type="component" value="Unassembled WGS sequence"/>
</dbReference>
<keyword evidence="3" id="KW-1185">Reference proteome</keyword>
<dbReference type="SMART" id="SM00696">
    <property type="entry name" value="DM9"/>
    <property type="match status" value="2"/>
</dbReference>
<evidence type="ECO:0000259" key="1">
    <source>
        <dbReference type="Pfam" id="PF12248"/>
    </source>
</evidence>
<name>A0ABR3IL19_LOXSC</name>
<feature type="domain" description="Farnesoic acid O-methyl transferase" evidence="1">
    <location>
        <begin position="20"/>
        <end position="114"/>
    </location>
</feature>
<evidence type="ECO:0000313" key="2">
    <source>
        <dbReference type="EMBL" id="KAL0901787.1"/>
    </source>
</evidence>
<reference evidence="2 3" key="1">
    <citation type="submission" date="2024-06" db="EMBL/GenBank/DDBJ databases">
        <title>A chromosome-level genome assembly of beet webworm, Loxostege sticticalis.</title>
        <authorList>
            <person name="Zhang Y."/>
        </authorList>
    </citation>
    <scope>NUCLEOTIDE SEQUENCE [LARGE SCALE GENOMIC DNA]</scope>
    <source>
        <strain evidence="2">AQ026</strain>
        <tissue evidence="2">Whole body</tissue>
    </source>
</reference>
<accession>A0ABR3IL19</accession>
<dbReference type="InterPro" id="IPR006616">
    <property type="entry name" value="DM9_repeat"/>
</dbReference>
<dbReference type="PANTHER" id="PTHR31649:SF1">
    <property type="entry name" value="FARNESOIC ACID O-METHYL TRANSFERASE DOMAIN-CONTAINING PROTEIN"/>
    <property type="match status" value="1"/>
</dbReference>
<proteinExistence type="predicted"/>
<dbReference type="PANTHER" id="PTHR31649">
    <property type="entry name" value="AGAP009604-PA"/>
    <property type="match status" value="1"/>
</dbReference>
<dbReference type="Pfam" id="PF12248">
    <property type="entry name" value="Methyltransf_FA"/>
    <property type="match status" value="1"/>
</dbReference>
<dbReference type="InterPro" id="IPR022041">
    <property type="entry name" value="Methyltransf_FA"/>
</dbReference>
<dbReference type="Pfam" id="PF11901">
    <property type="entry name" value="DM9"/>
    <property type="match status" value="1"/>
</dbReference>
<protein>
    <recommendedName>
        <fullName evidence="1">Farnesoic acid O-methyl transferase domain-containing protein</fullName>
    </recommendedName>
</protein>
<organism evidence="2 3">
    <name type="scientific">Loxostege sticticalis</name>
    <name type="common">Beet webworm moth</name>
    <dbReference type="NCBI Taxonomy" id="481309"/>
    <lineage>
        <taxon>Eukaryota</taxon>
        <taxon>Metazoa</taxon>
        <taxon>Ecdysozoa</taxon>
        <taxon>Arthropoda</taxon>
        <taxon>Hexapoda</taxon>
        <taxon>Insecta</taxon>
        <taxon>Pterygota</taxon>
        <taxon>Neoptera</taxon>
        <taxon>Endopterygota</taxon>
        <taxon>Lepidoptera</taxon>
        <taxon>Glossata</taxon>
        <taxon>Ditrysia</taxon>
        <taxon>Pyraloidea</taxon>
        <taxon>Crambidae</taxon>
        <taxon>Pyraustinae</taxon>
        <taxon>Loxostege</taxon>
    </lineage>
</organism>
<comment type="caution">
    <text evidence="2">The sequence shown here is derived from an EMBL/GenBank/DDBJ whole genome shotgun (WGS) entry which is preliminary data.</text>
</comment>